<name>A0A9Q1K9G0_9CARY</name>
<protein>
    <submittedName>
        <fullName evidence="1">Uncharacterized protein</fullName>
    </submittedName>
</protein>
<gene>
    <name evidence="1" type="ORF">Cgig2_023012</name>
</gene>
<dbReference type="Proteomes" id="UP001153076">
    <property type="component" value="Unassembled WGS sequence"/>
</dbReference>
<reference evidence="1" key="1">
    <citation type="submission" date="2022-04" db="EMBL/GenBank/DDBJ databases">
        <title>Carnegiea gigantea Genome sequencing and assembly v2.</title>
        <authorList>
            <person name="Copetti D."/>
            <person name="Sanderson M.J."/>
            <person name="Burquez A."/>
            <person name="Wojciechowski M.F."/>
        </authorList>
    </citation>
    <scope>NUCLEOTIDE SEQUENCE</scope>
    <source>
        <strain evidence="1">SGP5-SGP5p</strain>
        <tissue evidence="1">Aerial part</tissue>
    </source>
</reference>
<evidence type="ECO:0000313" key="1">
    <source>
        <dbReference type="EMBL" id="KAJ8438820.1"/>
    </source>
</evidence>
<dbReference type="AlphaFoldDB" id="A0A9Q1K9G0"/>
<dbReference type="EMBL" id="JAKOGI010000239">
    <property type="protein sequence ID" value="KAJ8438820.1"/>
    <property type="molecule type" value="Genomic_DNA"/>
</dbReference>
<sequence>MQDSNYPLVNDASLSYPFYAFIGRGHNKSKKNPYYSAFDLVEDCFGPQDHNHVARFGYDMTPKDVRGPLPSRAELFEKENVSQHKHIDDLEDAHKREIKKLEDHMRIVVEMVMSTQPPSDTLRVVLLLDLIMTKMIRLDDISCLEWWIIIAK</sequence>
<proteinExistence type="predicted"/>
<organism evidence="1 2">
    <name type="scientific">Carnegiea gigantea</name>
    <dbReference type="NCBI Taxonomy" id="171969"/>
    <lineage>
        <taxon>Eukaryota</taxon>
        <taxon>Viridiplantae</taxon>
        <taxon>Streptophyta</taxon>
        <taxon>Embryophyta</taxon>
        <taxon>Tracheophyta</taxon>
        <taxon>Spermatophyta</taxon>
        <taxon>Magnoliopsida</taxon>
        <taxon>eudicotyledons</taxon>
        <taxon>Gunneridae</taxon>
        <taxon>Pentapetalae</taxon>
        <taxon>Caryophyllales</taxon>
        <taxon>Cactineae</taxon>
        <taxon>Cactaceae</taxon>
        <taxon>Cactoideae</taxon>
        <taxon>Echinocereeae</taxon>
        <taxon>Carnegiea</taxon>
    </lineage>
</organism>
<accession>A0A9Q1K9G0</accession>
<keyword evidence="2" id="KW-1185">Reference proteome</keyword>
<evidence type="ECO:0000313" key="2">
    <source>
        <dbReference type="Proteomes" id="UP001153076"/>
    </source>
</evidence>
<dbReference type="OrthoDB" id="1300189at2759"/>
<comment type="caution">
    <text evidence="1">The sequence shown here is derived from an EMBL/GenBank/DDBJ whole genome shotgun (WGS) entry which is preliminary data.</text>
</comment>